<dbReference type="GO" id="GO:0015689">
    <property type="term" value="P:molybdate ion transport"/>
    <property type="evidence" value="ECO:0007669"/>
    <property type="project" value="InterPro"/>
</dbReference>
<evidence type="ECO:0000256" key="1">
    <source>
        <dbReference type="ARBA" id="ARBA00009175"/>
    </source>
</evidence>
<accession>A0AAJ4P1P6</accession>
<comment type="subunit">
    <text evidence="5">The complex is composed of two ATP-binding proteins (ModC), two transmembrane proteins (ModB) and a solute-binding protein (ModA).</text>
</comment>
<keyword evidence="2 6" id="KW-0500">Molybdenum</keyword>
<feature type="chain" id="PRO_5042572572" evidence="7">
    <location>
        <begin position="21"/>
        <end position="255"/>
    </location>
</feature>
<feature type="binding site" evidence="6">
    <location>
        <position position="169"/>
    </location>
    <ligand>
        <name>molybdate</name>
        <dbReference type="ChEBI" id="CHEBI:36264"/>
    </ligand>
</feature>
<protein>
    <submittedName>
        <fullName evidence="8">Molybdate ABC transporter substrate-binding protein</fullName>
    </submittedName>
</protein>
<sequence length="255" mass="28393">MDLFKVLLTGMLLTSPMLHAETVKIYAAASLTNAITDISKLYEQQHRDIQIVPVFAASSVLAKQIAAGASSDLFFSADLDWMNDLIKKQKIQVGQSKPVLFNELVLISPIQQKNHFKMSADFNFAKAFQGYLCTGQMESVPAGKYAKQSLTRLGWLNPLRGRIVGTDNVRATLAFVERGECQVGIVYRTDALIMSKKFKISGVFPASTHRPIVYPIALTRQGQKNQAAIQFSEFIQTSPQARQIFQKYGFKLKAP</sequence>
<evidence type="ECO:0000256" key="3">
    <source>
        <dbReference type="ARBA" id="ARBA00022723"/>
    </source>
</evidence>
<evidence type="ECO:0000256" key="5">
    <source>
        <dbReference type="ARBA" id="ARBA00062515"/>
    </source>
</evidence>
<reference evidence="8" key="2">
    <citation type="journal article" date="2019" name="Nat. Commun.">
        <title>Spatiotemporal dynamics of multidrug resistant bacteria on intensive care unit surfaces.</title>
        <authorList>
            <person name="D'Souza A.W."/>
            <person name="Potter R.F."/>
            <person name="Wallace M."/>
            <person name="Shupe A."/>
            <person name="Patel S."/>
            <person name="Sun X."/>
            <person name="Gul D."/>
            <person name="Kwon J.H."/>
            <person name="Andleeb S."/>
            <person name="Burnham C.D."/>
            <person name="Dantas G."/>
        </authorList>
    </citation>
    <scope>NUCLEOTIDE SEQUENCE</scope>
    <source>
        <strain evidence="8">AL_065</strain>
    </source>
</reference>
<evidence type="ECO:0000256" key="4">
    <source>
        <dbReference type="ARBA" id="ARBA00022729"/>
    </source>
</evidence>
<dbReference type="GO" id="GO:1901359">
    <property type="term" value="F:tungstate binding"/>
    <property type="evidence" value="ECO:0007669"/>
    <property type="project" value="UniProtKB-ARBA"/>
</dbReference>
<evidence type="ECO:0000313" key="9">
    <source>
        <dbReference type="Proteomes" id="UP000293391"/>
    </source>
</evidence>
<feature type="signal peptide" evidence="7">
    <location>
        <begin position="1"/>
        <end position="20"/>
    </location>
</feature>
<organism evidence="8 9">
    <name type="scientific">Acinetobacter lwoffii</name>
    <dbReference type="NCBI Taxonomy" id="28090"/>
    <lineage>
        <taxon>Bacteria</taxon>
        <taxon>Pseudomonadati</taxon>
        <taxon>Pseudomonadota</taxon>
        <taxon>Gammaproteobacteria</taxon>
        <taxon>Moraxellales</taxon>
        <taxon>Moraxellaceae</taxon>
        <taxon>Acinetobacter</taxon>
    </lineage>
</organism>
<dbReference type="InterPro" id="IPR005950">
    <property type="entry name" value="ModA"/>
</dbReference>
<dbReference type="GO" id="GO:0046872">
    <property type="term" value="F:metal ion binding"/>
    <property type="evidence" value="ECO:0007669"/>
    <property type="project" value="UniProtKB-KW"/>
</dbReference>
<gene>
    <name evidence="8" type="primary">modA</name>
    <name evidence="8" type="ORF">EVX74_008015</name>
</gene>
<evidence type="ECO:0000256" key="6">
    <source>
        <dbReference type="PIRSR" id="PIRSR004846-1"/>
    </source>
</evidence>
<dbReference type="Gene3D" id="3.40.190.10">
    <property type="entry name" value="Periplasmic binding protein-like II"/>
    <property type="match status" value="2"/>
</dbReference>
<evidence type="ECO:0000256" key="7">
    <source>
        <dbReference type="SAM" id="SignalP"/>
    </source>
</evidence>
<dbReference type="AlphaFoldDB" id="A0AAJ4P1P6"/>
<evidence type="ECO:0000256" key="2">
    <source>
        <dbReference type="ARBA" id="ARBA00022505"/>
    </source>
</evidence>
<comment type="similarity">
    <text evidence="1">Belongs to the bacterial solute-binding protein ModA family.</text>
</comment>
<keyword evidence="3 6" id="KW-0479">Metal-binding</keyword>
<keyword evidence="4 7" id="KW-0732">Signal</keyword>
<dbReference type="PANTHER" id="PTHR30632">
    <property type="entry name" value="MOLYBDATE-BINDING PERIPLASMIC PROTEIN"/>
    <property type="match status" value="1"/>
</dbReference>
<dbReference type="InterPro" id="IPR050682">
    <property type="entry name" value="ModA/WtpA"/>
</dbReference>
<dbReference type="SUPFAM" id="SSF53850">
    <property type="entry name" value="Periplasmic binding protein-like II"/>
    <property type="match status" value="1"/>
</dbReference>
<dbReference type="RefSeq" id="WP_004731022.1">
    <property type="nucleotide sequence ID" value="NZ_CP046296.1"/>
</dbReference>
<dbReference type="PANTHER" id="PTHR30632:SF17">
    <property type="entry name" value="MOLYBDATE-BINDING PROTEIN MODA"/>
    <property type="match status" value="1"/>
</dbReference>
<feature type="binding site" evidence="6">
    <location>
        <position position="142"/>
    </location>
    <ligand>
        <name>molybdate</name>
        <dbReference type="ChEBI" id="CHEBI:36264"/>
    </ligand>
</feature>
<proteinExistence type="inferred from homology"/>
<feature type="binding site" evidence="6">
    <location>
        <position position="58"/>
    </location>
    <ligand>
        <name>molybdate</name>
        <dbReference type="ChEBI" id="CHEBI:36264"/>
    </ligand>
</feature>
<dbReference type="Proteomes" id="UP000293391">
    <property type="component" value="Chromosome"/>
</dbReference>
<reference evidence="8" key="1">
    <citation type="submission" date="2018-10" db="EMBL/GenBank/DDBJ databases">
        <authorList>
            <person name="D'Souza A.W."/>
            <person name="Potter R.F."/>
            <person name="Wallace M."/>
            <person name="Shupe A."/>
            <person name="Patel S."/>
            <person name="Sun S."/>
            <person name="Gul D."/>
            <person name="Kwon J.H."/>
            <person name="Andleeb S."/>
            <person name="Burnham C.-A.D."/>
            <person name="Dantas G."/>
        </authorList>
    </citation>
    <scope>NUCLEOTIDE SEQUENCE</scope>
    <source>
        <strain evidence="8">AL_065</strain>
    </source>
</reference>
<dbReference type="FunFam" id="3.40.190.10:FF:000035">
    <property type="entry name" value="Molybdate ABC transporter substrate-binding protein"/>
    <property type="match status" value="1"/>
</dbReference>
<dbReference type="GO" id="GO:0030973">
    <property type="term" value="F:molybdate ion binding"/>
    <property type="evidence" value="ECO:0007669"/>
    <property type="project" value="TreeGrafter"/>
</dbReference>
<feature type="binding site" evidence="6">
    <location>
        <position position="187"/>
    </location>
    <ligand>
        <name>molybdate</name>
        <dbReference type="ChEBI" id="CHEBI:36264"/>
    </ligand>
</feature>
<dbReference type="GO" id="GO:0030288">
    <property type="term" value="C:outer membrane-bounded periplasmic space"/>
    <property type="evidence" value="ECO:0007669"/>
    <property type="project" value="TreeGrafter"/>
</dbReference>
<dbReference type="NCBIfam" id="TIGR01256">
    <property type="entry name" value="modA"/>
    <property type="match status" value="1"/>
</dbReference>
<name>A0AAJ4P1P6_ACILW</name>
<feature type="binding site" evidence="6">
    <location>
        <position position="30"/>
    </location>
    <ligand>
        <name>molybdate</name>
        <dbReference type="ChEBI" id="CHEBI:36264"/>
    </ligand>
</feature>
<evidence type="ECO:0000313" key="8">
    <source>
        <dbReference type="EMBL" id="QXR06093.1"/>
    </source>
</evidence>
<reference evidence="8" key="3">
    <citation type="submission" date="2021-06" db="EMBL/GenBank/DDBJ databases">
        <authorList>
            <person name="Diorio-Toth L."/>
        </authorList>
    </citation>
    <scope>NUCLEOTIDE SEQUENCE</scope>
    <source>
        <strain evidence="8">AL_065</strain>
    </source>
</reference>
<dbReference type="PIRSF" id="PIRSF004846">
    <property type="entry name" value="ModA"/>
    <property type="match status" value="1"/>
</dbReference>
<dbReference type="EMBL" id="CP078045">
    <property type="protein sequence ID" value="QXR06093.1"/>
    <property type="molecule type" value="Genomic_DNA"/>
</dbReference>
<dbReference type="Pfam" id="PF13531">
    <property type="entry name" value="SBP_bac_11"/>
    <property type="match status" value="1"/>
</dbReference>